<evidence type="ECO:0000313" key="1">
    <source>
        <dbReference type="Proteomes" id="UP000235220"/>
    </source>
</evidence>
<dbReference type="AlphaFoldDB" id="A0A2I4GRT0"/>
<keyword evidence="1" id="KW-1185">Reference proteome</keyword>
<dbReference type="Gramene" id="Jr07_33040_p1">
    <property type="protein sequence ID" value="cds.Jr07_33040_p1"/>
    <property type="gene ID" value="Jr07_33040"/>
</dbReference>
<dbReference type="GeneID" id="109010282"/>
<dbReference type="OrthoDB" id="7473114at2759"/>
<dbReference type="STRING" id="51240.A0A2I4GRT0"/>
<protein>
    <submittedName>
        <fullName evidence="2">Uncharacterized mitochondrial protein AtMg00820-like</fullName>
    </submittedName>
</protein>
<organism evidence="1 2">
    <name type="scientific">Juglans regia</name>
    <name type="common">English walnut</name>
    <dbReference type="NCBI Taxonomy" id="51240"/>
    <lineage>
        <taxon>Eukaryota</taxon>
        <taxon>Viridiplantae</taxon>
        <taxon>Streptophyta</taxon>
        <taxon>Embryophyta</taxon>
        <taxon>Tracheophyta</taxon>
        <taxon>Spermatophyta</taxon>
        <taxon>Magnoliopsida</taxon>
        <taxon>eudicotyledons</taxon>
        <taxon>Gunneridae</taxon>
        <taxon>Pentapetalae</taxon>
        <taxon>rosids</taxon>
        <taxon>fabids</taxon>
        <taxon>Fagales</taxon>
        <taxon>Juglandaceae</taxon>
        <taxon>Juglans</taxon>
    </lineage>
</organism>
<dbReference type="RefSeq" id="XP_018846605.1">
    <property type="nucleotide sequence ID" value="XM_018991060.1"/>
</dbReference>
<evidence type="ECO:0000313" key="2">
    <source>
        <dbReference type="RefSeq" id="XP_018846605.1"/>
    </source>
</evidence>
<dbReference type="Pfam" id="PF07727">
    <property type="entry name" value="RVT_2"/>
    <property type="match status" value="1"/>
</dbReference>
<accession>A0A2I4GRT0</accession>
<gene>
    <name evidence="2" type="primary">LOC109010282</name>
</gene>
<reference evidence="2" key="1">
    <citation type="submission" date="2025-08" db="UniProtKB">
        <authorList>
            <consortium name="RefSeq"/>
        </authorList>
    </citation>
    <scope>IDENTIFICATION</scope>
    <source>
        <tissue evidence="2">Leaves</tissue>
    </source>
</reference>
<dbReference type="Proteomes" id="UP000235220">
    <property type="component" value="Chromosome 7"/>
</dbReference>
<dbReference type="InterPro" id="IPR013103">
    <property type="entry name" value="RVT_2"/>
</dbReference>
<sequence>MQTRSRCGIHKPNPRYANLHNLVSIPTEPKYVKTAKNHPGWSAAMEEELVALAVNQTWKLVSRTADMNVIGSKWVYKAKLKADGTLERLKARLVAKGFSQVDGVDFSETFSPVVKPATIRMVLTIATVKNWALHQLYVKNAFLHG</sequence>
<name>A0A2I4GRT0_JUGRE</name>
<dbReference type="KEGG" id="jre:109010282"/>
<proteinExistence type="predicted"/>